<evidence type="ECO:0000256" key="1">
    <source>
        <dbReference type="SAM" id="Phobius"/>
    </source>
</evidence>
<keyword evidence="1" id="KW-0812">Transmembrane</keyword>
<evidence type="ECO:0008006" key="4">
    <source>
        <dbReference type="Google" id="ProtNLM"/>
    </source>
</evidence>
<evidence type="ECO:0000313" key="2">
    <source>
        <dbReference type="EMBL" id="KGM18946.1"/>
    </source>
</evidence>
<dbReference type="PANTHER" id="PTHR23523:SF2">
    <property type="entry name" value="2-NITROIMIDAZOLE TRANSPORTER"/>
    <property type="match status" value="1"/>
</dbReference>
<sequence>MLLPTYIKHAYHQQAGTLTAVYTVSLFLGPLLAALGTIPLTNALGSWRWGLFAWAGLILIAIPLWLPHMRADGKGMRGQGAKHPSSRPLWSNPITWAVTTYFAILSVLFYTISAWLPTILTDRGIPLERGSSMLAIINFTAIPLALLISLRVHNSGSQRWATVTGSALLATGILGMIIAPTSTIAIWAIVFGMGNGVATGVGFSLPLLRSANGPTTATLAALSQTAGYTLSAMGPITAGFLHDQTNDWMVVLWVLFGMLIIQGIAGMIAGRNISLDITGNSGQTVAKS</sequence>
<feature type="transmembrane region" description="Helical" evidence="1">
    <location>
        <begin position="219"/>
        <end position="242"/>
    </location>
</feature>
<feature type="transmembrane region" description="Helical" evidence="1">
    <location>
        <begin position="20"/>
        <end position="41"/>
    </location>
</feature>
<feature type="transmembrane region" description="Helical" evidence="1">
    <location>
        <begin position="248"/>
        <end position="269"/>
    </location>
</feature>
<keyword evidence="3" id="KW-1185">Reference proteome</keyword>
<dbReference type="InterPro" id="IPR052524">
    <property type="entry name" value="MFS_Cyanate_Porter"/>
</dbReference>
<dbReference type="AlphaFoldDB" id="A0A0A2DQ38"/>
<proteinExistence type="predicted"/>
<evidence type="ECO:0000313" key="3">
    <source>
        <dbReference type="Proteomes" id="UP000030145"/>
    </source>
</evidence>
<dbReference type="Gene3D" id="1.20.1250.20">
    <property type="entry name" value="MFS general substrate transporter like domains"/>
    <property type="match status" value="1"/>
</dbReference>
<feature type="transmembrane region" description="Helical" evidence="1">
    <location>
        <begin position="89"/>
        <end position="110"/>
    </location>
</feature>
<comment type="caution">
    <text evidence="2">The sequence shown here is derived from an EMBL/GenBank/DDBJ whole genome shotgun (WGS) entry which is preliminary data.</text>
</comment>
<dbReference type="InterPro" id="IPR011701">
    <property type="entry name" value="MFS"/>
</dbReference>
<protein>
    <recommendedName>
        <fullName evidence="4">Major facilitator superfamily (MFS) profile domain-containing protein</fullName>
    </recommendedName>
</protein>
<keyword evidence="1" id="KW-1133">Transmembrane helix</keyword>
<organism evidence="2 3">
    <name type="scientific">Corynebacterium auriscanis</name>
    <dbReference type="NCBI Taxonomy" id="99807"/>
    <lineage>
        <taxon>Bacteria</taxon>
        <taxon>Bacillati</taxon>
        <taxon>Actinomycetota</taxon>
        <taxon>Actinomycetes</taxon>
        <taxon>Mycobacteriales</taxon>
        <taxon>Corynebacteriaceae</taxon>
        <taxon>Corynebacterium</taxon>
    </lineage>
</organism>
<dbReference type="Proteomes" id="UP000030145">
    <property type="component" value="Unassembled WGS sequence"/>
</dbReference>
<dbReference type="InterPro" id="IPR036259">
    <property type="entry name" value="MFS_trans_sf"/>
</dbReference>
<name>A0A0A2DQ38_9CORY</name>
<accession>A0A0A2DQ38</accession>
<dbReference type="Pfam" id="PF07690">
    <property type="entry name" value="MFS_1"/>
    <property type="match status" value="1"/>
</dbReference>
<dbReference type="GO" id="GO:0022857">
    <property type="term" value="F:transmembrane transporter activity"/>
    <property type="evidence" value="ECO:0007669"/>
    <property type="project" value="InterPro"/>
</dbReference>
<feature type="transmembrane region" description="Helical" evidence="1">
    <location>
        <begin position="160"/>
        <end position="178"/>
    </location>
</feature>
<feature type="transmembrane region" description="Helical" evidence="1">
    <location>
        <begin position="184"/>
        <end position="207"/>
    </location>
</feature>
<dbReference type="SUPFAM" id="SSF103473">
    <property type="entry name" value="MFS general substrate transporter"/>
    <property type="match status" value="1"/>
</dbReference>
<dbReference type="EMBL" id="JRVJ01000004">
    <property type="protein sequence ID" value="KGM18946.1"/>
    <property type="molecule type" value="Genomic_DNA"/>
</dbReference>
<feature type="transmembrane region" description="Helical" evidence="1">
    <location>
        <begin position="130"/>
        <end position="148"/>
    </location>
</feature>
<reference evidence="2 3" key="1">
    <citation type="submission" date="2014-10" db="EMBL/GenBank/DDBJ databases">
        <title>Whole Genome sequence of Corynebacterium auriscanis strain CIP 106629.</title>
        <authorList>
            <person name="Hassan S.S."/>
            <person name="Jamal S.B."/>
            <person name="Tiwari S."/>
            <person name="Oliveira L.D.C."/>
            <person name="Souza F."/>
            <person name="Mariano D.C."/>
            <person name="Almeida S."/>
            <person name="Dorella F."/>
            <person name="Pereira F."/>
            <person name="Carvalho A."/>
            <person name="Leal C.A."/>
            <person name="Soares S.D.C."/>
            <person name="Figueiredo H.C."/>
            <person name="Silva A."/>
            <person name="Azevedo V.A."/>
        </authorList>
    </citation>
    <scope>NUCLEOTIDE SEQUENCE [LARGE SCALE GENOMIC DNA]</scope>
    <source>
        <strain evidence="2 3">CIP 106629</strain>
    </source>
</reference>
<keyword evidence="1" id="KW-0472">Membrane</keyword>
<dbReference type="PANTHER" id="PTHR23523">
    <property type="match status" value="1"/>
</dbReference>
<feature type="transmembrane region" description="Helical" evidence="1">
    <location>
        <begin position="47"/>
        <end position="68"/>
    </location>
</feature>
<gene>
    <name evidence="2" type="ORF">MA47_05020</name>
</gene>